<feature type="region of interest" description="Disordered" evidence="6">
    <location>
        <begin position="349"/>
        <end position="372"/>
    </location>
</feature>
<evidence type="ECO:0000313" key="9">
    <source>
        <dbReference type="EMBL" id="PGH27027.1"/>
    </source>
</evidence>
<dbReference type="InterPro" id="IPR049326">
    <property type="entry name" value="Rhodopsin_dom_fungi"/>
</dbReference>
<feature type="transmembrane region" description="Helical" evidence="7">
    <location>
        <begin position="238"/>
        <end position="263"/>
    </location>
</feature>
<evidence type="ECO:0000256" key="1">
    <source>
        <dbReference type="ARBA" id="ARBA00004141"/>
    </source>
</evidence>
<evidence type="ECO:0000256" key="3">
    <source>
        <dbReference type="ARBA" id="ARBA00022989"/>
    </source>
</evidence>
<dbReference type="OrthoDB" id="4682787at2759"/>
<gene>
    <name evidence="9" type="ORF">AJ80_01212</name>
</gene>
<keyword evidence="3 7" id="KW-1133">Transmembrane helix</keyword>
<keyword evidence="4 7" id="KW-0472">Membrane</keyword>
<evidence type="ECO:0000256" key="6">
    <source>
        <dbReference type="SAM" id="MobiDB-lite"/>
    </source>
</evidence>
<dbReference type="PANTHER" id="PTHR33048">
    <property type="entry name" value="PTH11-LIKE INTEGRAL MEMBRANE PROTEIN (AFU_ORTHOLOGUE AFUA_5G11245)"/>
    <property type="match status" value="1"/>
</dbReference>
<protein>
    <recommendedName>
        <fullName evidence="8">Rhodopsin domain-containing protein</fullName>
    </recommendedName>
</protein>
<proteinExistence type="inferred from homology"/>
<name>A0A2B7Z2G2_POLH7</name>
<dbReference type="AlphaFoldDB" id="A0A2B7Z2G2"/>
<feature type="transmembrane region" description="Helical" evidence="7">
    <location>
        <begin position="204"/>
        <end position="226"/>
    </location>
</feature>
<organism evidence="9 10">
    <name type="scientific">Polytolypa hystricis (strain UAMH7299)</name>
    <dbReference type="NCBI Taxonomy" id="1447883"/>
    <lineage>
        <taxon>Eukaryota</taxon>
        <taxon>Fungi</taxon>
        <taxon>Dikarya</taxon>
        <taxon>Ascomycota</taxon>
        <taxon>Pezizomycotina</taxon>
        <taxon>Eurotiomycetes</taxon>
        <taxon>Eurotiomycetidae</taxon>
        <taxon>Onygenales</taxon>
        <taxon>Onygenales incertae sedis</taxon>
        <taxon>Polytolypa</taxon>
    </lineage>
</organism>
<feature type="transmembrane region" description="Helical" evidence="7">
    <location>
        <begin position="6"/>
        <end position="29"/>
    </location>
</feature>
<reference evidence="9 10" key="1">
    <citation type="submission" date="2017-10" db="EMBL/GenBank/DDBJ databases">
        <title>Comparative genomics in systemic dimorphic fungi from Ajellomycetaceae.</title>
        <authorList>
            <person name="Munoz J.F."/>
            <person name="Mcewen J.G."/>
            <person name="Clay O.K."/>
            <person name="Cuomo C.A."/>
        </authorList>
    </citation>
    <scope>NUCLEOTIDE SEQUENCE [LARGE SCALE GENOMIC DNA]</scope>
    <source>
        <strain evidence="9 10">UAMH7299</strain>
    </source>
</reference>
<evidence type="ECO:0000256" key="2">
    <source>
        <dbReference type="ARBA" id="ARBA00022692"/>
    </source>
</evidence>
<sequence>MGNQGGQISAVSWALAGLSSALVFARLYTRIWLISRPGWDDVFIVFSLLSALVCSALVEVGIGYGLGRHLIDIEDPSDRINAFKYTVIAPNFSIVSTTTGKISIVIFLMRLMGQAATQPRKWFLYILTVLSIILNVMCIVVLMGFCIPAERIWNQSVPGKCMSLQLQLVIGLIQASYNAFTDLALAIFPAFIYWTVQLPIKMKIGVLSVMSAGVFAAAATIVKCVLLKNLPDQQDITWAWAPITLWYSAEMYIIIICATLPTLRQFYLAILGRRYLDSSSGGNSGAYPNSHQRSSSIKLASRNTGGDRRRSRLSKPDDMLYTQDDSSSQHQILEANEIRKTTEVHVYESDVSESTASARRGMPPQVRSGSAV</sequence>
<dbReference type="PANTHER" id="PTHR33048:SF146">
    <property type="entry name" value="INTEGRAL MEMBRANE PROTEIN"/>
    <property type="match status" value="1"/>
</dbReference>
<feature type="transmembrane region" description="Helical" evidence="7">
    <location>
        <begin position="41"/>
        <end position="67"/>
    </location>
</feature>
<dbReference type="Proteomes" id="UP000224634">
    <property type="component" value="Unassembled WGS sequence"/>
</dbReference>
<feature type="transmembrane region" description="Helical" evidence="7">
    <location>
        <begin position="87"/>
        <end position="110"/>
    </location>
</feature>
<comment type="subcellular location">
    <subcellularLocation>
        <location evidence="1">Membrane</location>
        <topology evidence="1">Multi-pass membrane protein</topology>
    </subcellularLocation>
</comment>
<comment type="caution">
    <text evidence="9">The sequence shown here is derived from an EMBL/GenBank/DDBJ whole genome shotgun (WGS) entry which is preliminary data.</text>
</comment>
<accession>A0A2B7Z2G2</accession>
<evidence type="ECO:0000256" key="7">
    <source>
        <dbReference type="SAM" id="Phobius"/>
    </source>
</evidence>
<evidence type="ECO:0000256" key="5">
    <source>
        <dbReference type="ARBA" id="ARBA00038359"/>
    </source>
</evidence>
<feature type="domain" description="Rhodopsin" evidence="8">
    <location>
        <begin position="25"/>
        <end position="266"/>
    </location>
</feature>
<dbReference type="InterPro" id="IPR052337">
    <property type="entry name" value="SAT4-like"/>
</dbReference>
<comment type="similarity">
    <text evidence="5">Belongs to the SAT4 family.</text>
</comment>
<dbReference type="GO" id="GO:0016020">
    <property type="term" value="C:membrane"/>
    <property type="evidence" value="ECO:0007669"/>
    <property type="project" value="UniProtKB-SubCell"/>
</dbReference>
<feature type="compositionally biased region" description="Polar residues" evidence="6">
    <location>
        <begin position="279"/>
        <end position="304"/>
    </location>
</feature>
<feature type="transmembrane region" description="Helical" evidence="7">
    <location>
        <begin position="165"/>
        <end position="192"/>
    </location>
</feature>
<feature type="region of interest" description="Disordered" evidence="6">
    <location>
        <begin position="279"/>
        <end position="328"/>
    </location>
</feature>
<dbReference type="EMBL" id="PDNA01000010">
    <property type="protein sequence ID" value="PGH27027.1"/>
    <property type="molecule type" value="Genomic_DNA"/>
</dbReference>
<keyword evidence="2 7" id="KW-0812">Transmembrane</keyword>
<evidence type="ECO:0000259" key="8">
    <source>
        <dbReference type="Pfam" id="PF20684"/>
    </source>
</evidence>
<dbReference type="Pfam" id="PF20684">
    <property type="entry name" value="Fung_rhodopsin"/>
    <property type="match status" value="1"/>
</dbReference>
<evidence type="ECO:0000256" key="4">
    <source>
        <dbReference type="ARBA" id="ARBA00023136"/>
    </source>
</evidence>
<feature type="transmembrane region" description="Helical" evidence="7">
    <location>
        <begin position="122"/>
        <end position="145"/>
    </location>
</feature>
<evidence type="ECO:0000313" key="10">
    <source>
        <dbReference type="Proteomes" id="UP000224634"/>
    </source>
</evidence>
<keyword evidence="10" id="KW-1185">Reference proteome</keyword>